<name>A0AAV7I2A9_COTGL</name>
<keyword evidence="2" id="KW-1185">Reference proteome</keyword>
<organism evidence="1 2">
    <name type="scientific">Cotesia glomerata</name>
    <name type="common">Lepidopteran parasitic wasp</name>
    <name type="synonym">Apanteles glomeratus</name>
    <dbReference type="NCBI Taxonomy" id="32391"/>
    <lineage>
        <taxon>Eukaryota</taxon>
        <taxon>Metazoa</taxon>
        <taxon>Ecdysozoa</taxon>
        <taxon>Arthropoda</taxon>
        <taxon>Hexapoda</taxon>
        <taxon>Insecta</taxon>
        <taxon>Pterygota</taxon>
        <taxon>Neoptera</taxon>
        <taxon>Endopterygota</taxon>
        <taxon>Hymenoptera</taxon>
        <taxon>Apocrita</taxon>
        <taxon>Ichneumonoidea</taxon>
        <taxon>Braconidae</taxon>
        <taxon>Microgastrinae</taxon>
        <taxon>Cotesia</taxon>
    </lineage>
</organism>
<feature type="non-terminal residue" evidence="1">
    <location>
        <position position="179"/>
    </location>
</feature>
<dbReference type="EMBL" id="JAHXZJ010002609">
    <property type="protein sequence ID" value="KAH0539959.1"/>
    <property type="molecule type" value="Genomic_DNA"/>
</dbReference>
<evidence type="ECO:0000313" key="2">
    <source>
        <dbReference type="Proteomes" id="UP000826195"/>
    </source>
</evidence>
<accession>A0AAV7I2A9</accession>
<dbReference type="AlphaFoldDB" id="A0AAV7I2A9"/>
<sequence>MGKICVVKSCPSGRKSQNKKNSSPQPLSYFQPTVSKSECAKKSNAIVQEAILKLPTEFQNAVNSCFEAAKKKNAKGRRFTLEWIYECILIRLESKNTYQFLRHRNILPLPSINTLNKFIWKISCSAYGFQPATFFTLKERCQTMEKGEKRGVILVDEMKLSEVKCFRTSTLDDKLHEFK</sequence>
<proteinExistence type="predicted"/>
<dbReference type="Proteomes" id="UP000826195">
    <property type="component" value="Unassembled WGS sequence"/>
</dbReference>
<evidence type="ECO:0000313" key="1">
    <source>
        <dbReference type="EMBL" id="KAH0539959.1"/>
    </source>
</evidence>
<reference evidence="1 2" key="1">
    <citation type="journal article" date="2021" name="J. Hered.">
        <title>A chromosome-level genome assembly of the parasitoid wasp, Cotesia glomerata (Hymenoptera: Braconidae).</title>
        <authorList>
            <person name="Pinto B.J."/>
            <person name="Weis J.J."/>
            <person name="Gamble T."/>
            <person name="Ode P.J."/>
            <person name="Paul R."/>
            <person name="Zaspel J.M."/>
        </authorList>
    </citation>
    <scope>NUCLEOTIDE SEQUENCE [LARGE SCALE GENOMIC DNA]</scope>
    <source>
        <strain evidence="1">CgM1</strain>
    </source>
</reference>
<protein>
    <submittedName>
        <fullName evidence="1">Uncharacterized protein</fullName>
    </submittedName>
</protein>
<comment type="caution">
    <text evidence="1">The sequence shown here is derived from an EMBL/GenBank/DDBJ whole genome shotgun (WGS) entry which is preliminary data.</text>
</comment>
<gene>
    <name evidence="1" type="ORF">KQX54_010365</name>
</gene>